<evidence type="ECO:0000313" key="2">
    <source>
        <dbReference type="EMBL" id="KAH9837854.1"/>
    </source>
</evidence>
<evidence type="ECO:0000259" key="1">
    <source>
        <dbReference type="SMART" id="SM00860"/>
    </source>
</evidence>
<dbReference type="GeneID" id="72007395"/>
<dbReference type="InterPro" id="IPR037883">
    <property type="entry name" value="Knr4/Smi1-like_sf"/>
</dbReference>
<dbReference type="EMBL" id="JADCUA010000008">
    <property type="protein sequence ID" value="KAH9837854.1"/>
    <property type="molecule type" value="Genomic_DNA"/>
</dbReference>
<dbReference type="SMART" id="SM00860">
    <property type="entry name" value="SMI1_KNR4"/>
    <property type="match status" value="1"/>
</dbReference>
<dbReference type="Pfam" id="PF09346">
    <property type="entry name" value="SMI1_KNR4"/>
    <property type="match status" value="1"/>
</dbReference>
<dbReference type="SUPFAM" id="SSF160631">
    <property type="entry name" value="SMI1/KNR4-like"/>
    <property type="match status" value="1"/>
</dbReference>
<dbReference type="Proteomes" id="UP000814176">
    <property type="component" value="Unassembled WGS sequence"/>
</dbReference>
<protein>
    <recommendedName>
        <fullName evidence="1">Knr4/Smi1-like domain-containing protein</fullName>
    </recommendedName>
</protein>
<dbReference type="InterPro" id="IPR018958">
    <property type="entry name" value="Knr4/Smi1-like_dom"/>
</dbReference>
<name>A0ABQ8KIN1_9APHY</name>
<proteinExistence type="predicted"/>
<evidence type="ECO:0000313" key="3">
    <source>
        <dbReference type="Proteomes" id="UP000814176"/>
    </source>
</evidence>
<accession>A0ABQ8KIN1</accession>
<gene>
    <name evidence="2" type="ORF">C8Q71DRAFT_847634</name>
</gene>
<organism evidence="2 3">
    <name type="scientific">Rhodofomes roseus</name>
    <dbReference type="NCBI Taxonomy" id="34475"/>
    <lineage>
        <taxon>Eukaryota</taxon>
        <taxon>Fungi</taxon>
        <taxon>Dikarya</taxon>
        <taxon>Basidiomycota</taxon>
        <taxon>Agaricomycotina</taxon>
        <taxon>Agaricomycetes</taxon>
        <taxon>Polyporales</taxon>
        <taxon>Rhodofomes</taxon>
    </lineage>
</organism>
<sequence>MSVSTMDVAVLVTGEFNETSLLFLDTLNVRETAKYLILDGSQAEYVRRYVQRADILDAQTYVEQDGKRDQSVFRASRLDTSTLNGMDYRQSGGLILIPGHKGIILKDDPVRNRVVRSLYREPESAWFNMIATGTGRLVIAASGLLQNRIASSASLNLDENYIGLAAGWRSEEIIRDISIWTAKDSTTTLRSLAFSYKAVFRMPDQFPPHAFDHYRSPSIPTISIGTPGENVARIIAEQSSSEAKSFISSVALFAVRLGLEGHVSACSTVILSLLALFPNAREHWGPRIAMSLEAIWRKMGERPSVPWEITPEELGIWDEDAREGYHIPPEEEDRLEALEELKVRVSLGQEKWLYPYTTEGAIVMALQAGWIDEAREWMTMFVKTALIQDNGWYYGVGGCQTLVDFALTGIVVEITGHTASQAEQDAATIRQALLNFPKSSAIVDEQKRLTAERFAKASWPVLVRILDICKLDIDETALRPPASPSAILEAEERLGVELPSDYKEFLLISNGMEDLSVESAPRFQRVEELCWQSPEKLGLDWVRVTLGCEVDLAEEEQLPSMKRVLDLTGGGEAAMWYVEPDTVEEAIEALKRLGRSDEAVGRRDWRPVHFLHWAPETKYYRRFRDYIEEVAQEAEKAGAKLVA</sequence>
<dbReference type="RefSeq" id="XP_047779892.1">
    <property type="nucleotide sequence ID" value="XM_047926663.1"/>
</dbReference>
<dbReference type="Gene3D" id="3.40.1580.10">
    <property type="entry name" value="SMI1/KNR4-like"/>
    <property type="match status" value="1"/>
</dbReference>
<keyword evidence="3" id="KW-1185">Reference proteome</keyword>
<feature type="domain" description="Knr4/Smi1-like" evidence="1">
    <location>
        <begin position="481"/>
        <end position="629"/>
    </location>
</feature>
<comment type="caution">
    <text evidence="2">The sequence shown here is derived from an EMBL/GenBank/DDBJ whole genome shotgun (WGS) entry which is preliminary data.</text>
</comment>
<reference evidence="2 3" key="1">
    <citation type="journal article" date="2021" name="Environ. Microbiol.">
        <title>Gene family expansions and transcriptome signatures uncover fungal adaptations to wood decay.</title>
        <authorList>
            <person name="Hage H."/>
            <person name="Miyauchi S."/>
            <person name="Viragh M."/>
            <person name="Drula E."/>
            <person name="Min B."/>
            <person name="Chaduli D."/>
            <person name="Navarro D."/>
            <person name="Favel A."/>
            <person name="Norest M."/>
            <person name="Lesage-Meessen L."/>
            <person name="Balint B."/>
            <person name="Merenyi Z."/>
            <person name="de Eugenio L."/>
            <person name="Morin E."/>
            <person name="Martinez A.T."/>
            <person name="Baldrian P."/>
            <person name="Stursova M."/>
            <person name="Martinez M.J."/>
            <person name="Novotny C."/>
            <person name="Magnuson J.K."/>
            <person name="Spatafora J.W."/>
            <person name="Maurice S."/>
            <person name="Pangilinan J."/>
            <person name="Andreopoulos W."/>
            <person name="LaButti K."/>
            <person name="Hundley H."/>
            <person name="Na H."/>
            <person name="Kuo A."/>
            <person name="Barry K."/>
            <person name="Lipzen A."/>
            <person name="Henrissat B."/>
            <person name="Riley R."/>
            <person name="Ahrendt S."/>
            <person name="Nagy L.G."/>
            <person name="Grigoriev I.V."/>
            <person name="Martin F."/>
            <person name="Rosso M.N."/>
        </authorList>
    </citation>
    <scope>NUCLEOTIDE SEQUENCE [LARGE SCALE GENOMIC DNA]</scope>
    <source>
        <strain evidence="2 3">CIRM-BRFM 1785</strain>
    </source>
</reference>